<dbReference type="InterPro" id="IPR001304">
    <property type="entry name" value="C-type_lectin-like"/>
</dbReference>
<reference evidence="3" key="2">
    <citation type="submission" date="2025-09" db="UniProtKB">
        <authorList>
            <consortium name="Ensembl"/>
        </authorList>
    </citation>
    <scope>IDENTIFICATION</scope>
</reference>
<feature type="signal peptide" evidence="1">
    <location>
        <begin position="1"/>
        <end position="19"/>
    </location>
</feature>
<feature type="domain" description="C-type lectin" evidence="2">
    <location>
        <begin position="127"/>
        <end position="247"/>
    </location>
</feature>
<accession>A0A671QMM1</accession>
<dbReference type="PANTHER" id="PTHR45784:SF8">
    <property type="entry name" value="C-TYPE MANNOSE RECEPTOR 2-RELATED"/>
    <property type="match status" value="1"/>
</dbReference>
<keyword evidence="4" id="KW-1185">Reference proteome</keyword>
<dbReference type="Ensembl" id="ENSSANT00000077774.1">
    <property type="protein sequence ID" value="ENSSANP00000073150.1"/>
    <property type="gene ID" value="ENSSANG00000036488.1"/>
</dbReference>
<dbReference type="Gene3D" id="3.10.100.10">
    <property type="entry name" value="Mannose-Binding Protein A, subunit A"/>
    <property type="match status" value="2"/>
</dbReference>
<dbReference type="PROSITE" id="PS50041">
    <property type="entry name" value="C_TYPE_LECTIN_2"/>
    <property type="match status" value="2"/>
</dbReference>
<feature type="chain" id="PRO_5025694203" description="C-type lectin domain-containing protein" evidence="1">
    <location>
        <begin position="20"/>
        <end position="250"/>
    </location>
</feature>
<proteinExistence type="predicted"/>
<organism evidence="3 4">
    <name type="scientific">Sinocyclocheilus anshuiensis</name>
    <dbReference type="NCBI Taxonomy" id="1608454"/>
    <lineage>
        <taxon>Eukaryota</taxon>
        <taxon>Metazoa</taxon>
        <taxon>Chordata</taxon>
        <taxon>Craniata</taxon>
        <taxon>Vertebrata</taxon>
        <taxon>Euteleostomi</taxon>
        <taxon>Actinopterygii</taxon>
        <taxon>Neopterygii</taxon>
        <taxon>Teleostei</taxon>
        <taxon>Ostariophysi</taxon>
        <taxon>Cypriniformes</taxon>
        <taxon>Cyprinidae</taxon>
        <taxon>Cyprininae</taxon>
        <taxon>Sinocyclocheilus</taxon>
    </lineage>
</organism>
<evidence type="ECO:0000313" key="3">
    <source>
        <dbReference type="Ensembl" id="ENSSANP00000073150.1"/>
    </source>
</evidence>
<dbReference type="InterPro" id="IPR016187">
    <property type="entry name" value="CTDL_fold"/>
</dbReference>
<name>A0A671QMM1_9TELE</name>
<dbReference type="Proteomes" id="UP000472260">
    <property type="component" value="Unassembled WGS sequence"/>
</dbReference>
<evidence type="ECO:0000256" key="1">
    <source>
        <dbReference type="SAM" id="SignalP"/>
    </source>
</evidence>
<keyword evidence="1" id="KW-0732">Signal</keyword>
<evidence type="ECO:0000259" key="2">
    <source>
        <dbReference type="PROSITE" id="PS50041"/>
    </source>
</evidence>
<dbReference type="SUPFAM" id="SSF56436">
    <property type="entry name" value="C-type lectin-like"/>
    <property type="match status" value="2"/>
</dbReference>
<sequence>MKAAVTLFLLLRLFGLNFSIYRIHYIVKETMTWNDAQKYCREHYDDLSTINKEEAEMLSIYTDSVYRLNWVGLYRSSNNPEKWIWSGGEREPIDNWDSEQPNDDSENCGGLKLSTSKLHNIPCSETLSFYCMEVFGPVLVHQNKTWDEALDYCRKKYTDLASLSSEAIMEEVINDTITSQTAYVWTGLRFMAGHWFWVSGDDLQYKAWSAEGEIQCPAGNLRCGALDREEMVWKPTDCEERHNFLCLKKL</sequence>
<evidence type="ECO:0000313" key="4">
    <source>
        <dbReference type="Proteomes" id="UP000472260"/>
    </source>
</evidence>
<protein>
    <recommendedName>
        <fullName evidence="2">C-type lectin domain-containing protein</fullName>
    </recommendedName>
</protein>
<dbReference type="PANTHER" id="PTHR45784">
    <property type="entry name" value="C-TYPE LECTIN DOMAIN FAMILY 20 MEMBER A-RELATED"/>
    <property type="match status" value="1"/>
</dbReference>
<reference evidence="3" key="1">
    <citation type="submission" date="2025-08" db="UniProtKB">
        <authorList>
            <consortium name="Ensembl"/>
        </authorList>
    </citation>
    <scope>IDENTIFICATION</scope>
</reference>
<feature type="domain" description="C-type lectin" evidence="2">
    <location>
        <begin position="24"/>
        <end position="132"/>
    </location>
</feature>
<dbReference type="SMART" id="SM00034">
    <property type="entry name" value="CLECT"/>
    <property type="match status" value="2"/>
</dbReference>
<dbReference type="Pfam" id="PF00059">
    <property type="entry name" value="Lectin_C"/>
    <property type="match status" value="2"/>
</dbReference>
<dbReference type="AlphaFoldDB" id="A0A671QMM1"/>
<dbReference type="InterPro" id="IPR016186">
    <property type="entry name" value="C-type_lectin-like/link_sf"/>
</dbReference>